<proteinExistence type="predicted"/>
<reference evidence="1" key="2">
    <citation type="journal article" date="2015" name="Fish Shellfish Immunol.">
        <title>Early steps in the European eel (Anguilla anguilla)-Vibrio vulnificus interaction in the gills: Role of the RtxA13 toxin.</title>
        <authorList>
            <person name="Callol A."/>
            <person name="Pajuelo D."/>
            <person name="Ebbesson L."/>
            <person name="Teles M."/>
            <person name="MacKenzie S."/>
            <person name="Amaro C."/>
        </authorList>
    </citation>
    <scope>NUCLEOTIDE SEQUENCE</scope>
</reference>
<dbReference type="AlphaFoldDB" id="A0A0E9Q261"/>
<reference evidence="1" key="1">
    <citation type="submission" date="2014-11" db="EMBL/GenBank/DDBJ databases">
        <authorList>
            <person name="Amaro Gonzalez C."/>
        </authorList>
    </citation>
    <scope>NUCLEOTIDE SEQUENCE</scope>
</reference>
<dbReference type="EMBL" id="GBXM01098364">
    <property type="protein sequence ID" value="JAH10213.1"/>
    <property type="molecule type" value="Transcribed_RNA"/>
</dbReference>
<evidence type="ECO:0000313" key="1">
    <source>
        <dbReference type="EMBL" id="JAH10213.1"/>
    </source>
</evidence>
<accession>A0A0E9Q261</accession>
<sequence>MSMQDVIRLSQQEQSVDKYIERDIIGGLQCINPSLQRQKHN</sequence>
<organism evidence="1">
    <name type="scientific">Anguilla anguilla</name>
    <name type="common">European freshwater eel</name>
    <name type="synonym">Muraena anguilla</name>
    <dbReference type="NCBI Taxonomy" id="7936"/>
    <lineage>
        <taxon>Eukaryota</taxon>
        <taxon>Metazoa</taxon>
        <taxon>Chordata</taxon>
        <taxon>Craniata</taxon>
        <taxon>Vertebrata</taxon>
        <taxon>Euteleostomi</taxon>
        <taxon>Actinopterygii</taxon>
        <taxon>Neopterygii</taxon>
        <taxon>Teleostei</taxon>
        <taxon>Anguilliformes</taxon>
        <taxon>Anguillidae</taxon>
        <taxon>Anguilla</taxon>
    </lineage>
</organism>
<dbReference type="EMBL" id="GBXM01089815">
    <property type="protein sequence ID" value="JAH18762.1"/>
    <property type="molecule type" value="Transcribed_RNA"/>
</dbReference>
<name>A0A0E9Q261_ANGAN</name>
<protein>
    <submittedName>
        <fullName evidence="1">Uncharacterized protein</fullName>
    </submittedName>
</protein>